<name>A0ABT0BGZ3_9SPHN</name>
<keyword evidence="3" id="KW-1185">Reference proteome</keyword>
<dbReference type="Proteomes" id="UP001162881">
    <property type="component" value="Unassembled WGS sequence"/>
</dbReference>
<feature type="region of interest" description="Disordered" evidence="1">
    <location>
        <begin position="99"/>
        <end position="118"/>
    </location>
</feature>
<comment type="caution">
    <text evidence="2">The sequence shown here is derived from an EMBL/GenBank/DDBJ whole genome shotgun (WGS) entry which is preliminary data.</text>
</comment>
<evidence type="ECO:0000313" key="2">
    <source>
        <dbReference type="EMBL" id="MCJ2184051.1"/>
    </source>
</evidence>
<dbReference type="InterPro" id="IPR007709">
    <property type="entry name" value="N-FG_amidohydro"/>
</dbReference>
<evidence type="ECO:0000313" key="3">
    <source>
        <dbReference type="Proteomes" id="UP001162881"/>
    </source>
</evidence>
<protein>
    <submittedName>
        <fullName evidence="2">N-formylglutamate amidohydrolase</fullName>
    </submittedName>
</protein>
<feature type="compositionally biased region" description="Polar residues" evidence="1">
    <location>
        <begin position="102"/>
        <end position="117"/>
    </location>
</feature>
<sequence>MAAPRPETLFGPGDPEPVQRFNPLGTAPFILTGDHAGAAIPARLGRLGLGEDALSRHIALDIGVAELGRAISRRLDAVFLSQAYSRLVVDCNRDPWSHEAIPQTSDGTPVPGNQSLSSRERTLRIGEIHEPYHARLADEVARRWHPGKRVVLVALHSFTPVLGGIERPWDVGILHAGGNESFSRRLLGAFAREPGLCVGDNQPYPMDRTDYSVPRHAFGRTLDYAEIEIRQDHVADKAGQRHWAELLCMALEEAWRQ</sequence>
<dbReference type="InterPro" id="IPR011227">
    <property type="entry name" value="UCP029730"/>
</dbReference>
<dbReference type="EMBL" id="JALHLF010000074">
    <property type="protein sequence ID" value="MCJ2184051.1"/>
    <property type="molecule type" value="Genomic_DNA"/>
</dbReference>
<reference evidence="2" key="1">
    <citation type="submission" date="2022-03" db="EMBL/GenBank/DDBJ databases">
        <title>Identification of a novel bacterium isolated from mangrove sediments.</title>
        <authorList>
            <person name="Pan X."/>
        </authorList>
    </citation>
    <scope>NUCLEOTIDE SEQUENCE</scope>
    <source>
        <strain evidence="2">B1949</strain>
    </source>
</reference>
<evidence type="ECO:0000256" key="1">
    <source>
        <dbReference type="SAM" id="MobiDB-lite"/>
    </source>
</evidence>
<dbReference type="Gene3D" id="3.40.630.40">
    <property type="entry name" value="Zn-dependent exopeptidases"/>
    <property type="match status" value="1"/>
</dbReference>
<accession>A0ABT0BGZ3</accession>
<dbReference type="PIRSF" id="PIRSF029730">
    <property type="entry name" value="UCP029730"/>
    <property type="match status" value="1"/>
</dbReference>
<organism evidence="2 3">
    <name type="scientific">Novosphingobium organovorum</name>
    <dbReference type="NCBI Taxonomy" id="2930092"/>
    <lineage>
        <taxon>Bacteria</taxon>
        <taxon>Pseudomonadati</taxon>
        <taxon>Pseudomonadota</taxon>
        <taxon>Alphaproteobacteria</taxon>
        <taxon>Sphingomonadales</taxon>
        <taxon>Sphingomonadaceae</taxon>
        <taxon>Novosphingobium</taxon>
    </lineage>
</organism>
<proteinExistence type="predicted"/>
<gene>
    <name evidence="2" type="ORF">MTR62_15305</name>
</gene>
<dbReference type="Pfam" id="PF05013">
    <property type="entry name" value="FGase"/>
    <property type="match status" value="1"/>
</dbReference>
<dbReference type="RefSeq" id="WP_244022489.1">
    <property type="nucleotide sequence ID" value="NZ_JALHLF010000074.1"/>
</dbReference>
<dbReference type="SUPFAM" id="SSF53187">
    <property type="entry name" value="Zn-dependent exopeptidases"/>
    <property type="match status" value="1"/>
</dbReference>